<sequence>MRLGVYRWWITGDDSDRQRQRYATLPPRVSLLLKTVQVLSKRTFIVTSLITSYVGGINTTYVLKTSRLSEMKYGLNLNAIKNHIHTMRLALACVGDKIENCMNVRSSVINYKNETFHANLETILKSADMEISETDVQITNRPIDFISVYVKEENDECETEFNDVEIIAAAQHFCSIEIKETKGYDKNYKQREFNIDNDSNWENRKNIESPNSNTDAMQSSEACNIGSILTDSICLDTLDSDTTNDQIKKQINQSSEVFESQSEDTETNYNISTVATSNQFLESLSLDIKKENKQSSHKSDSDGIYMTEWLCDVNGETNLRLKVLKNDKQEVQIPTDIEATITPIAICKDQTLDHSGNLTKEETKKYNTTKKRTKLKSSTLNDYEERLRKKAECMREKRRKLYENESEEQRVQRLAREAAKRREMRMYYETPEQRRKRLDAEAARKRQYRLYNESPDDRRKRLDREAERRRIKRLSLYASESPEQRRERLNRESAKRREARLNQYAKETEEERKERLRKDALRAREIRFTRSAVETEEERRRRLVKDALRKREVRMHGNHSVNSGFTELQTVRNFEELNNAQIKTNPDNQIGGHYLSNWMMWFQNTLAQPVHIGEQIFESRPQNSG</sequence>
<evidence type="ECO:0000313" key="3">
    <source>
        <dbReference type="EMBL" id="KAL2727478.1"/>
    </source>
</evidence>
<dbReference type="Proteomes" id="UP001607303">
    <property type="component" value="Unassembled WGS sequence"/>
</dbReference>
<evidence type="ECO:0000256" key="1">
    <source>
        <dbReference type="SAM" id="Coils"/>
    </source>
</evidence>
<proteinExistence type="predicted"/>
<evidence type="ECO:0000256" key="2">
    <source>
        <dbReference type="SAM" id="MobiDB-lite"/>
    </source>
</evidence>
<evidence type="ECO:0000313" key="4">
    <source>
        <dbReference type="Proteomes" id="UP001607303"/>
    </source>
</evidence>
<feature type="coiled-coil region" evidence="1">
    <location>
        <begin position="380"/>
        <end position="424"/>
    </location>
</feature>
<comment type="caution">
    <text evidence="3">The sequence shown here is derived from an EMBL/GenBank/DDBJ whole genome shotgun (WGS) entry which is preliminary data.</text>
</comment>
<organism evidence="3 4">
    <name type="scientific">Vespula maculifrons</name>
    <name type="common">Eastern yellow jacket</name>
    <name type="synonym">Wasp</name>
    <dbReference type="NCBI Taxonomy" id="7453"/>
    <lineage>
        <taxon>Eukaryota</taxon>
        <taxon>Metazoa</taxon>
        <taxon>Ecdysozoa</taxon>
        <taxon>Arthropoda</taxon>
        <taxon>Hexapoda</taxon>
        <taxon>Insecta</taxon>
        <taxon>Pterygota</taxon>
        <taxon>Neoptera</taxon>
        <taxon>Endopterygota</taxon>
        <taxon>Hymenoptera</taxon>
        <taxon>Apocrita</taxon>
        <taxon>Aculeata</taxon>
        <taxon>Vespoidea</taxon>
        <taxon>Vespidae</taxon>
        <taxon>Vespinae</taxon>
        <taxon>Vespula</taxon>
    </lineage>
</organism>
<keyword evidence="4" id="KW-1185">Reference proteome</keyword>
<feature type="compositionally biased region" description="Basic and acidic residues" evidence="2">
    <location>
        <begin position="482"/>
        <end position="500"/>
    </location>
</feature>
<name>A0ABD2B448_VESMC</name>
<feature type="region of interest" description="Disordered" evidence="2">
    <location>
        <begin position="478"/>
        <end position="500"/>
    </location>
</feature>
<protein>
    <submittedName>
        <fullName evidence="3">Trichohyalin-like isoform X1</fullName>
    </submittedName>
</protein>
<dbReference type="EMBL" id="JAYRBN010000100">
    <property type="protein sequence ID" value="KAL2727478.1"/>
    <property type="molecule type" value="Genomic_DNA"/>
</dbReference>
<gene>
    <name evidence="3" type="ORF">V1477_016754</name>
</gene>
<keyword evidence="1" id="KW-0175">Coiled coil</keyword>
<reference evidence="3 4" key="1">
    <citation type="journal article" date="2024" name="Ann. Entomol. Soc. Am.">
        <title>Genomic analyses of the southern and eastern yellowjacket wasps (Hymenoptera: Vespidae) reveal evolutionary signatures of social life.</title>
        <authorList>
            <person name="Catto M.A."/>
            <person name="Caine P.B."/>
            <person name="Orr S.E."/>
            <person name="Hunt B.G."/>
            <person name="Goodisman M.A.D."/>
        </authorList>
    </citation>
    <scope>NUCLEOTIDE SEQUENCE [LARGE SCALE GENOMIC DNA]</scope>
    <source>
        <strain evidence="3">232</strain>
        <tissue evidence="3">Head and thorax</tissue>
    </source>
</reference>
<dbReference type="AlphaFoldDB" id="A0ABD2B448"/>
<accession>A0ABD2B448</accession>